<dbReference type="InterPro" id="IPR013783">
    <property type="entry name" value="Ig-like_fold"/>
</dbReference>
<dbReference type="OrthoDB" id="1158659at2"/>
<dbReference type="RefSeq" id="WP_084112955.1">
    <property type="nucleotide sequence ID" value="NZ_FQYY01000009.1"/>
</dbReference>
<protein>
    <submittedName>
        <fullName evidence="3">IPT/TIG domain-containing protein</fullName>
    </submittedName>
</protein>
<evidence type="ECO:0000256" key="1">
    <source>
        <dbReference type="SAM" id="SignalP"/>
    </source>
</evidence>
<feature type="signal peptide" evidence="1">
    <location>
        <begin position="1"/>
        <end position="20"/>
    </location>
</feature>
<dbReference type="CDD" id="cd00603">
    <property type="entry name" value="IPT_PCSR"/>
    <property type="match status" value="1"/>
</dbReference>
<sequence>MMKNKNKLIFFSFLSLLSLAVLLTSCEADTEIDQTVDEILSAQPTIESFSPQTANIQTKVTVTGTNLNFAETAYIGGVECTISQRVNSETLEIEIAPDAVTGPIKIVTSAEKEAISLEDITVTYPTPTISSEFPDNGEVNENITIEGENLEVITRISFGETEGTIQFQESLAMVVSIPNSDTTIGDVRAYYNTNSGESSILLKEDFEIIIPTPNITNWPSLTSRDNEVTITGDNLNLVNSLSFGGETVTFNTLSSTSLSFNIPANVATGYHDIVVDYGDSSTITQNDVPHINGQYESYIEFDAYDESVFTVDTSKDPLAVQQLNGDVAQPSFPGDYYYNLQMNTGTGSTIGRMKIHEETTNTTLNNILDAGNFSDNPVLHFWINTENTEPIFKIYIGGTSSDNRRELSGSNTNTGNQWKLYAVRLNGFIPSISSVSNVFEIRLNTGSSQDTFPVKINLDWFIVTDSVLTEFGAEDVTDLFKAAG</sequence>
<organism evidence="3 4">
    <name type="scientific">Mesonia phycicola</name>
    <dbReference type="NCBI Taxonomy" id="579105"/>
    <lineage>
        <taxon>Bacteria</taxon>
        <taxon>Pseudomonadati</taxon>
        <taxon>Bacteroidota</taxon>
        <taxon>Flavobacteriia</taxon>
        <taxon>Flavobacteriales</taxon>
        <taxon>Flavobacteriaceae</taxon>
        <taxon>Mesonia</taxon>
    </lineage>
</organism>
<proteinExistence type="predicted"/>
<dbReference type="InterPro" id="IPR014756">
    <property type="entry name" value="Ig_E-set"/>
</dbReference>
<keyword evidence="4" id="KW-1185">Reference proteome</keyword>
<dbReference type="EMBL" id="FQYY01000009">
    <property type="protein sequence ID" value="SHJ15827.1"/>
    <property type="molecule type" value="Genomic_DNA"/>
</dbReference>
<dbReference type="PROSITE" id="PS51257">
    <property type="entry name" value="PROKAR_LIPOPROTEIN"/>
    <property type="match status" value="1"/>
</dbReference>
<feature type="domain" description="IPT/TIG" evidence="2">
    <location>
        <begin position="44"/>
        <end position="124"/>
    </location>
</feature>
<name>A0A1M6H0U1_9FLAO</name>
<dbReference type="Pfam" id="PF01833">
    <property type="entry name" value="TIG"/>
    <property type="match status" value="3"/>
</dbReference>
<dbReference type="Gene3D" id="2.60.40.10">
    <property type="entry name" value="Immunoglobulins"/>
    <property type="match status" value="3"/>
</dbReference>
<feature type="domain" description="IPT/TIG" evidence="2">
    <location>
        <begin position="221"/>
        <end position="285"/>
    </location>
</feature>
<reference evidence="3 4" key="1">
    <citation type="submission" date="2016-11" db="EMBL/GenBank/DDBJ databases">
        <authorList>
            <person name="Jaros S."/>
            <person name="Januszkiewicz K."/>
            <person name="Wedrychowicz H."/>
        </authorList>
    </citation>
    <scope>NUCLEOTIDE SEQUENCE [LARGE SCALE GENOMIC DNA]</scope>
    <source>
        <strain evidence="3 4">DSM 21425</strain>
    </source>
</reference>
<evidence type="ECO:0000313" key="4">
    <source>
        <dbReference type="Proteomes" id="UP000184225"/>
    </source>
</evidence>
<feature type="chain" id="PRO_5012251932" evidence="1">
    <location>
        <begin position="21"/>
        <end position="484"/>
    </location>
</feature>
<gene>
    <name evidence="3" type="ORF">SAMN04488096_10964</name>
</gene>
<dbReference type="InterPro" id="IPR002909">
    <property type="entry name" value="IPT_dom"/>
</dbReference>
<dbReference type="STRING" id="579105.SAMN04488096_10964"/>
<feature type="domain" description="IPT/TIG" evidence="2">
    <location>
        <begin position="127"/>
        <end position="194"/>
    </location>
</feature>
<dbReference type="Proteomes" id="UP000184225">
    <property type="component" value="Unassembled WGS sequence"/>
</dbReference>
<dbReference type="AlphaFoldDB" id="A0A1M6H0U1"/>
<keyword evidence="1" id="KW-0732">Signal</keyword>
<accession>A0A1M6H0U1</accession>
<evidence type="ECO:0000259" key="2">
    <source>
        <dbReference type="Pfam" id="PF01833"/>
    </source>
</evidence>
<dbReference type="SUPFAM" id="SSF81296">
    <property type="entry name" value="E set domains"/>
    <property type="match status" value="3"/>
</dbReference>
<evidence type="ECO:0000313" key="3">
    <source>
        <dbReference type="EMBL" id="SHJ15827.1"/>
    </source>
</evidence>